<proteinExistence type="inferred from homology"/>
<keyword evidence="11" id="KW-1185">Reference proteome</keyword>
<keyword evidence="8 9" id="KW-0472">Membrane</keyword>
<evidence type="ECO:0000256" key="7">
    <source>
        <dbReference type="ARBA" id="ARBA00022989"/>
    </source>
</evidence>
<dbReference type="PANTHER" id="PTHR34308:SF1">
    <property type="entry name" value="COBALAMIN BIOSYNTHESIS PROTEIN CBIB"/>
    <property type="match status" value="1"/>
</dbReference>
<gene>
    <name evidence="9" type="primary">cobD</name>
    <name evidence="10" type="ORF">RM423_03305</name>
</gene>
<reference evidence="11" key="1">
    <citation type="submission" date="2023-07" db="EMBL/GenBank/DDBJ databases">
        <title>30 novel species of actinomycetes from the DSMZ collection.</title>
        <authorList>
            <person name="Nouioui I."/>
        </authorList>
    </citation>
    <scope>NUCLEOTIDE SEQUENCE [LARGE SCALE GENOMIC DNA]</scope>
    <source>
        <strain evidence="11">DSM 44399</strain>
    </source>
</reference>
<sequence length="314" mass="32717">MSRLPVAAGLLLGVLADELFADPARAHPVAAFGSFASALERNLYADSRLNGTVFTALCVLPLTAAAAAAERRLRHHPAVRTLAIATATWAVVGGASLRRIGSSLARHLDDGNTEAARALVPSLCGRDPHQLDEAGMARATVESIAENTSDSVVAPLFWGAVAGLPGLLGYRAVNTLDAMVGHRSPRYARFGTAAARLDDLLNLAPARLSALLTLAGARTVHGSARGGWSAWRADASRHPSPNAGHCEAAMAGVLGVRLGGRTAYRSHVEERPTLGFGREPDPQDIGNAVRLSHVVQSAAVAVLAAALVLTRARR</sequence>
<dbReference type="Pfam" id="PF03186">
    <property type="entry name" value="CobD_Cbib"/>
    <property type="match status" value="1"/>
</dbReference>
<dbReference type="NCBIfam" id="TIGR00380">
    <property type="entry name" value="cobal_cbiB"/>
    <property type="match status" value="1"/>
</dbReference>
<evidence type="ECO:0000256" key="4">
    <source>
        <dbReference type="ARBA" id="ARBA00022475"/>
    </source>
</evidence>
<dbReference type="RefSeq" id="WP_311421569.1">
    <property type="nucleotide sequence ID" value="NZ_JAVREH010000003.1"/>
</dbReference>
<protein>
    <recommendedName>
        <fullName evidence="9">Cobalamin biosynthesis protein CobD</fullName>
    </recommendedName>
</protein>
<keyword evidence="5 9" id="KW-0169">Cobalamin biosynthesis</keyword>
<dbReference type="NCBIfam" id="NF002276">
    <property type="entry name" value="PRK01209.1-4"/>
    <property type="match status" value="1"/>
</dbReference>
<comment type="pathway">
    <text evidence="2 9">Cofactor biosynthesis; adenosylcobalamin biosynthesis.</text>
</comment>
<organism evidence="10 11">
    <name type="scientific">Jatrophihabitans lederbergiae</name>
    <dbReference type="NCBI Taxonomy" id="3075547"/>
    <lineage>
        <taxon>Bacteria</taxon>
        <taxon>Bacillati</taxon>
        <taxon>Actinomycetota</taxon>
        <taxon>Actinomycetes</taxon>
        <taxon>Jatrophihabitantales</taxon>
        <taxon>Jatrophihabitantaceae</taxon>
        <taxon>Jatrophihabitans</taxon>
    </lineage>
</organism>
<keyword evidence="7 9" id="KW-1133">Transmembrane helix</keyword>
<evidence type="ECO:0000256" key="8">
    <source>
        <dbReference type="ARBA" id="ARBA00023136"/>
    </source>
</evidence>
<dbReference type="InterPro" id="IPR004485">
    <property type="entry name" value="Cobalamin_biosynth_CobD/CbiB"/>
</dbReference>
<evidence type="ECO:0000313" key="10">
    <source>
        <dbReference type="EMBL" id="MDT0260416.1"/>
    </source>
</evidence>
<evidence type="ECO:0000256" key="6">
    <source>
        <dbReference type="ARBA" id="ARBA00022692"/>
    </source>
</evidence>
<comment type="similarity">
    <text evidence="3 9">Belongs to the CobD/CbiB family.</text>
</comment>
<comment type="caution">
    <text evidence="10">The sequence shown here is derived from an EMBL/GenBank/DDBJ whole genome shotgun (WGS) entry which is preliminary data.</text>
</comment>
<dbReference type="PANTHER" id="PTHR34308">
    <property type="entry name" value="COBALAMIN BIOSYNTHESIS PROTEIN CBIB"/>
    <property type="match status" value="1"/>
</dbReference>
<dbReference type="Proteomes" id="UP001183176">
    <property type="component" value="Unassembled WGS sequence"/>
</dbReference>
<evidence type="ECO:0000256" key="2">
    <source>
        <dbReference type="ARBA" id="ARBA00004953"/>
    </source>
</evidence>
<comment type="function">
    <text evidence="9">Converts cobyric acid to cobinamide by the addition of aminopropanol on the F carboxylic group.</text>
</comment>
<accession>A0ABU2J5Z5</accession>
<comment type="subcellular location">
    <subcellularLocation>
        <location evidence="1 9">Cell membrane</location>
        <topology evidence="1 9">Multi-pass membrane protein</topology>
    </subcellularLocation>
</comment>
<dbReference type="HAMAP" id="MF_00024">
    <property type="entry name" value="CobD_CbiB"/>
    <property type="match status" value="1"/>
</dbReference>
<keyword evidence="6 9" id="KW-0812">Transmembrane</keyword>
<evidence type="ECO:0000256" key="5">
    <source>
        <dbReference type="ARBA" id="ARBA00022573"/>
    </source>
</evidence>
<dbReference type="EMBL" id="JAVREH010000003">
    <property type="protein sequence ID" value="MDT0260416.1"/>
    <property type="molecule type" value="Genomic_DNA"/>
</dbReference>
<name>A0ABU2J5Z5_9ACTN</name>
<keyword evidence="4 9" id="KW-1003">Cell membrane</keyword>
<evidence type="ECO:0000313" key="11">
    <source>
        <dbReference type="Proteomes" id="UP001183176"/>
    </source>
</evidence>
<evidence type="ECO:0000256" key="3">
    <source>
        <dbReference type="ARBA" id="ARBA00006263"/>
    </source>
</evidence>
<evidence type="ECO:0000256" key="1">
    <source>
        <dbReference type="ARBA" id="ARBA00004651"/>
    </source>
</evidence>
<evidence type="ECO:0000256" key="9">
    <source>
        <dbReference type="HAMAP-Rule" id="MF_00024"/>
    </source>
</evidence>